<evidence type="ECO:0000256" key="1">
    <source>
        <dbReference type="SAM" id="MobiDB-lite"/>
    </source>
</evidence>
<dbReference type="InterPro" id="IPR011991">
    <property type="entry name" value="ArsR-like_HTH"/>
</dbReference>
<organism evidence="2 3">
    <name type="scientific">Kribbella lupini</name>
    <dbReference type="NCBI Taxonomy" id="291602"/>
    <lineage>
        <taxon>Bacteria</taxon>
        <taxon>Bacillati</taxon>
        <taxon>Actinomycetota</taxon>
        <taxon>Actinomycetes</taxon>
        <taxon>Propionibacteriales</taxon>
        <taxon>Kribbellaceae</taxon>
        <taxon>Kribbella</taxon>
    </lineage>
</organism>
<sequence>MSEFLVDADVLVNARFGTSQLTETVSALKMLRQPSQPWYRAWRDLHLPGWQAELAAHPLGAAILDASFGPRWTADFLTVPPLAPDLTFEEEIAPLAALSDDHIRADLLVTRSPDESNFAGTIRNARVSADSGAVRGARMPSAGDDTSRRSPDPGAARDALSPADGHGAASPAPTGISAPAALSPDDLRALPSLVAEGHNLAAEVAGLLRWIWTTTIEPDWPRRYRVLQADIVSRTSSLSARGWSGVLEGLGPDIRWLGDGRLQVNRTNFPPTDVRGHDLMFIATHALRSSVTWRLPDQFAITYPVSGIFAAVQPLAEPLVRLLGRNRARILVEAATPVSTTSLVATTGLSLASVADHLRVLSDAGLLHRRRSGRQVLYWQTTTGRDITTGQPD</sequence>
<dbReference type="EMBL" id="BAAANC010000001">
    <property type="protein sequence ID" value="GAA1513701.1"/>
    <property type="molecule type" value="Genomic_DNA"/>
</dbReference>
<evidence type="ECO:0000313" key="3">
    <source>
        <dbReference type="Proteomes" id="UP001500363"/>
    </source>
</evidence>
<gene>
    <name evidence="2" type="ORF">GCM10009741_09740</name>
</gene>
<feature type="region of interest" description="Disordered" evidence="1">
    <location>
        <begin position="129"/>
        <end position="180"/>
    </location>
</feature>
<dbReference type="CDD" id="cd00090">
    <property type="entry name" value="HTH_ARSR"/>
    <property type="match status" value="1"/>
</dbReference>
<dbReference type="InterPro" id="IPR036390">
    <property type="entry name" value="WH_DNA-bd_sf"/>
</dbReference>
<dbReference type="InterPro" id="IPR051011">
    <property type="entry name" value="Metal_resp_trans_reg"/>
</dbReference>
<name>A0ABN2A9H6_9ACTN</name>
<dbReference type="Proteomes" id="UP001500363">
    <property type="component" value="Unassembled WGS sequence"/>
</dbReference>
<dbReference type="PANTHER" id="PTHR43132:SF6">
    <property type="entry name" value="HTH-TYPE TRANSCRIPTIONAL REPRESSOR CZRA"/>
    <property type="match status" value="1"/>
</dbReference>
<dbReference type="InterPro" id="IPR036388">
    <property type="entry name" value="WH-like_DNA-bd_sf"/>
</dbReference>
<proteinExistence type="predicted"/>
<evidence type="ECO:0000313" key="2">
    <source>
        <dbReference type="EMBL" id="GAA1513701.1"/>
    </source>
</evidence>
<dbReference type="SUPFAM" id="SSF46785">
    <property type="entry name" value="Winged helix' DNA-binding domain"/>
    <property type="match status" value="1"/>
</dbReference>
<dbReference type="PANTHER" id="PTHR43132">
    <property type="entry name" value="ARSENICAL RESISTANCE OPERON REPRESSOR ARSR-RELATED"/>
    <property type="match status" value="1"/>
</dbReference>
<comment type="caution">
    <text evidence="2">The sequence shown here is derived from an EMBL/GenBank/DDBJ whole genome shotgun (WGS) entry which is preliminary data.</text>
</comment>
<protein>
    <submittedName>
        <fullName evidence="2">Winged helix-turn-helix domain-containing protein</fullName>
    </submittedName>
</protein>
<dbReference type="Gene3D" id="1.10.10.10">
    <property type="entry name" value="Winged helix-like DNA-binding domain superfamily/Winged helix DNA-binding domain"/>
    <property type="match status" value="1"/>
</dbReference>
<dbReference type="RefSeq" id="WP_344169936.1">
    <property type="nucleotide sequence ID" value="NZ_BAAANC010000001.1"/>
</dbReference>
<reference evidence="2 3" key="1">
    <citation type="journal article" date="2019" name="Int. J. Syst. Evol. Microbiol.">
        <title>The Global Catalogue of Microorganisms (GCM) 10K type strain sequencing project: providing services to taxonomists for standard genome sequencing and annotation.</title>
        <authorList>
            <consortium name="The Broad Institute Genomics Platform"/>
            <consortium name="The Broad Institute Genome Sequencing Center for Infectious Disease"/>
            <person name="Wu L."/>
            <person name="Ma J."/>
        </authorList>
    </citation>
    <scope>NUCLEOTIDE SEQUENCE [LARGE SCALE GENOMIC DNA]</scope>
    <source>
        <strain evidence="2 3">JCM 14303</strain>
    </source>
</reference>
<keyword evidence="3" id="KW-1185">Reference proteome</keyword>
<accession>A0ABN2A9H6</accession>